<dbReference type="Pfam" id="PF13523">
    <property type="entry name" value="Acetyltransf_8"/>
    <property type="match status" value="1"/>
</dbReference>
<dbReference type="PANTHER" id="PTHR31438">
    <property type="entry name" value="LYSINE N-ACYLTRANSFERASE C17G9.06C-RELATED"/>
    <property type="match status" value="1"/>
</dbReference>
<dbReference type="InterPro" id="IPR019432">
    <property type="entry name" value="Acyltransferase_MbtK/IucB-like"/>
</dbReference>
<dbReference type="GO" id="GO:0016410">
    <property type="term" value="F:N-acyltransferase activity"/>
    <property type="evidence" value="ECO:0007669"/>
    <property type="project" value="TreeGrafter"/>
</dbReference>
<dbReference type="STRING" id="1229662.W3X1H0"/>
<evidence type="ECO:0000256" key="1">
    <source>
        <dbReference type="ARBA" id="ARBA00009893"/>
    </source>
</evidence>
<dbReference type="KEGG" id="pfy:PFICI_08869"/>
<accession>W3X1H0</accession>
<dbReference type="HOGENOM" id="CLU_027095_1_0_1"/>
<organism evidence="4 5">
    <name type="scientific">Pestalotiopsis fici (strain W106-1 / CGMCC3.15140)</name>
    <dbReference type="NCBI Taxonomy" id="1229662"/>
    <lineage>
        <taxon>Eukaryota</taxon>
        <taxon>Fungi</taxon>
        <taxon>Dikarya</taxon>
        <taxon>Ascomycota</taxon>
        <taxon>Pezizomycotina</taxon>
        <taxon>Sordariomycetes</taxon>
        <taxon>Xylariomycetidae</taxon>
        <taxon>Amphisphaeriales</taxon>
        <taxon>Sporocadaceae</taxon>
        <taxon>Pestalotiopsis</taxon>
    </lineage>
</organism>
<dbReference type="GeneID" id="19273882"/>
<dbReference type="OrthoDB" id="448427at2759"/>
<feature type="region of interest" description="Disordered" evidence="2">
    <location>
        <begin position="51"/>
        <end position="85"/>
    </location>
</feature>
<dbReference type="EMBL" id="KI912114">
    <property type="protein sequence ID" value="ETS79016.1"/>
    <property type="molecule type" value="Genomic_DNA"/>
</dbReference>
<sequence length="529" mass="60152">MAPSIIHLPDGQTFTVQPVFSGLQFKSNDMNLGRAPSPFPPGWTVVLHTEDDEDTKSTEHSNGTNSADTLGNGNEEPQSPTRSKVHAFRQPTLQNDTIFISSIVTPSSEDFEPAKSPSRQIALMLYITLYWYFQQPEPSAHLETEQSRYTPPEARPRGEWRIRIKREGVLHSRNMIPKLERMGLISTMDSAVGTSLDENSEGWDHMFASQRAFWQIPFGLFLFTLEPKRHGSSRPGSPIDSSRATSPMRNEPGWKGHSSHISINGLLSADVPGGPTPMSITNLPTYPLTPYFSASHMPTYYPPPPLQYVETDGVRHPLRPKPHRMGEIFYTRYVPSVGKYLSFRVASASPSPVPYLGPKSHEATQEHGHLAKLSDAALLEMWMDNPRVTKFWGKYQSDFLSNALKSKHSFPAIGSWDGEPFGYFEIYWVKEDVLGKRIKADDYDRGIHVFIGEEWARGLVPQWSSSLAQWIWQSDPRTMSICLEPRIDNTRFIDLLQNEGFNKERQVSFLHKQSWLVRLRRETWTGPRL</sequence>
<dbReference type="InParanoid" id="W3X1H0"/>
<evidence type="ECO:0000313" key="5">
    <source>
        <dbReference type="Proteomes" id="UP000030651"/>
    </source>
</evidence>
<protein>
    <recommendedName>
        <fullName evidence="3">Acyltransferase MbtK/IucB-like conserved domain-containing protein</fullName>
    </recommendedName>
</protein>
<dbReference type="Proteomes" id="UP000030651">
    <property type="component" value="Unassembled WGS sequence"/>
</dbReference>
<evidence type="ECO:0000259" key="3">
    <source>
        <dbReference type="SMART" id="SM01006"/>
    </source>
</evidence>
<dbReference type="PANTHER" id="PTHR31438:SF1">
    <property type="entry name" value="LYSINE N-ACYLTRANSFERASE C17G9.06C-RELATED"/>
    <property type="match status" value="1"/>
</dbReference>
<dbReference type="eggNOG" id="ENOG502RZMI">
    <property type="taxonomic scope" value="Eukaryota"/>
</dbReference>
<keyword evidence="5" id="KW-1185">Reference proteome</keyword>
<proteinExistence type="inferred from homology"/>
<dbReference type="Gene3D" id="3.40.630.30">
    <property type="match status" value="1"/>
</dbReference>
<dbReference type="GO" id="GO:0019290">
    <property type="term" value="P:siderophore biosynthetic process"/>
    <property type="evidence" value="ECO:0007669"/>
    <property type="project" value="InterPro"/>
</dbReference>
<dbReference type="AlphaFoldDB" id="W3X1H0"/>
<dbReference type="OMA" id="FPHKQSW"/>
<dbReference type="RefSeq" id="XP_007835641.1">
    <property type="nucleotide sequence ID" value="XM_007837450.1"/>
</dbReference>
<name>W3X1H0_PESFW</name>
<reference evidence="5" key="1">
    <citation type="journal article" date="2015" name="BMC Genomics">
        <title>Genomic and transcriptomic analysis of the endophytic fungus Pestalotiopsis fici reveals its lifestyle and high potential for synthesis of natural products.</title>
        <authorList>
            <person name="Wang X."/>
            <person name="Zhang X."/>
            <person name="Liu L."/>
            <person name="Xiang M."/>
            <person name="Wang W."/>
            <person name="Sun X."/>
            <person name="Che Y."/>
            <person name="Guo L."/>
            <person name="Liu G."/>
            <person name="Guo L."/>
            <person name="Wang C."/>
            <person name="Yin W.B."/>
            <person name="Stadler M."/>
            <person name="Zhang X."/>
            <person name="Liu X."/>
        </authorList>
    </citation>
    <scope>NUCLEOTIDE SEQUENCE [LARGE SCALE GENOMIC DNA]</scope>
    <source>
        <strain evidence="5">W106-1 / CGMCC3.15140</strain>
    </source>
</reference>
<comment type="similarity">
    <text evidence="1">Belongs to the lysine N-acyltransferase MbtK family.</text>
</comment>
<dbReference type="InterPro" id="IPR016181">
    <property type="entry name" value="Acyl_CoA_acyltransferase"/>
</dbReference>
<dbReference type="SUPFAM" id="SSF55729">
    <property type="entry name" value="Acyl-CoA N-acyltransferases (Nat)"/>
    <property type="match status" value="1"/>
</dbReference>
<feature type="region of interest" description="Disordered" evidence="2">
    <location>
        <begin position="229"/>
        <end position="255"/>
    </location>
</feature>
<evidence type="ECO:0000313" key="4">
    <source>
        <dbReference type="EMBL" id="ETS79016.1"/>
    </source>
</evidence>
<feature type="compositionally biased region" description="Polar residues" evidence="2">
    <location>
        <begin position="60"/>
        <end position="82"/>
    </location>
</feature>
<feature type="domain" description="Acyltransferase MbtK/IucB-like conserved" evidence="3">
    <location>
        <begin position="369"/>
        <end position="410"/>
    </location>
</feature>
<feature type="compositionally biased region" description="Polar residues" evidence="2">
    <location>
        <begin position="239"/>
        <end position="248"/>
    </location>
</feature>
<dbReference type="SMART" id="SM01006">
    <property type="entry name" value="AlcB"/>
    <property type="match status" value="1"/>
</dbReference>
<evidence type="ECO:0000256" key="2">
    <source>
        <dbReference type="SAM" id="MobiDB-lite"/>
    </source>
</evidence>
<gene>
    <name evidence="4" type="ORF">PFICI_08869</name>
</gene>